<name>A0A0N0DAG2_FUSLA</name>
<dbReference type="AlphaFoldDB" id="A0A0N0DAG2"/>
<evidence type="ECO:0000313" key="1">
    <source>
        <dbReference type="EMBL" id="KPA35291.1"/>
    </source>
</evidence>
<proteinExistence type="predicted"/>
<reference evidence="1 2" key="1">
    <citation type="submission" date="2015-04" db="EMBL/GenBank/DDBJ databases">
        <title>The draft genome sequence of Fusarium langsethiae, a T-2/HT-2 mycotoxin producer.</title>
        <authorList>
            <person name="Lysoe E."/>
            <person name="Divon H.H."/>
            <person name="Terzi V."/>
            <person name="Orru L."/>
            <person name="Lamontanara A."/>
            <person name="Kolseth A.-K."/>
            <person name="Frandsen R.J."/>
            <person name="Nielsen K."/>
            <person name="Thrane U."/>
        </authorList>
    </citation>
    <scope>NUCLEOTIDE SEQUENCE [LARGE SCALE GENOMIC DNA]</scope>
    <source>
        <strain evidence="1 2">Fl201059</strain>
    </source>
</reference>
<comment type="caution">
    <text evidence="1">The sequence shown here is derived from an EMBL/GenBank/DDBJ whole genome shotgun (WGS) entry which is preliminary data.</text>
</comment>
<gene>
    <name evidence="1" type="ORF">FLAG1_12025</name>
</gene>
<dbReference type="EMBL" id="JXCE01001288">
    <property type="protein sequence ID" value="KPA35291.1"/>
    <property type="molecule type" value="Genomic_DNA"/>
</dbReference>
<dbReference type="Proteomes" id="UP000037904">
    <property type="component" value="Unassembled WGS sequence"/>
</dbReference>
<sequence length="214" mass="24670">MERARSFGRQRSLTDMKLSRPVFRANSSELFFYSTTRIFKSRHGTREYVFELLLVHSSSDDTLHQTFRAAERFLEGHEIPFRVSKIILNEEQVCRDGPDSFEETVTQLKGFLETPQFKGLRFLDKFQRWVYSHLNELPHLLILTDALGSCLMKGVALKGTSGIPPNTDVLLFFEQSKELDIQQSISQSAEKVTTGFNRMILQHNSPDPNRLANK</sequence>
<evidence type="ECO:0000313" key="2">
    <source>
        <dbReference type="Proteomes" id="UP000037904"/>
    </source>
</evidence>
<organism evidence="1 2">
    <name type="scientific">Fusarium langsethiae</name>
    <dbReference type="NCBI Taxonomy" id="179993"/>
    <lineage>
        <taxon>Eukaryota</taxon>
        <taxon>Fungi</taxon>
        <taxon>Dikarya</taxon>
        <taxon>Ascomycota</taxon>
        <taxon>Pezizomycotina</taxon>
        <taxon>Sordariomycetes</taxon>
        <taxon>Hypocreomycetidae</taxon>
        <taxon>Hypocreales</taxon>
        <taxon>Nectriaceae</taxon>
        <taxon>Fusarium</taxon>
    </lineage>
</organism>
<accession>A0A0N0DAG2</accession>
<keyword evidence="2" id="KW-1185">Reference proteome</keyword>
<protein>
    <submittedName>
        <fullName evidence="1">Uncharacterized protein</fullName>
    </submittedName>
</protein>